<feature type="transmembrane region" description="Helical" evidence="1">
    <location>
        <begin position="27"/>
        <end position="46"/>
    </location>
</feature>
<dbReference type="EMBL" id="FOMJ01000001">
    <property type="protein sequence ID" value="SFC91724.1"/>
    <property type="molecule type" value="Genomic_DNA"/>
</dbReference>
<proteinExistence type="predicted"/>
<keyword evidence="1" id="KW-0472">Membrane</keyword>
<name>A0A1I1N228_9GAMM</name>
<dbReference type="STRING" id="1123397.SAMN05660831_00074"/>
<reference evidence="2 3" key="1">
    <citation type="submission" date="2016-10" db="EMBL/GenBank/DDBJ databases">
        <authorList>
            <person name="de Groot N.N."/>
        </authorList>
    </citation>
    <scope>NUCLEOTIDE SEQUENCE [LARGE SCALE GENOMIC DNA]</scope>
    <source>
        <strain evidence="2 3">HL3</strain>
    </source>
</reference>
<keyword evidence="1" id="KW-0812">Transmembrane</keyword>
<evidence type="ECO:0000256" key="1">
    <source>
        <dbReference type="SAM" id="Phobius"/>
    </source>
</evidence>
<feature type="transmembrane region" description="Helical" evidence="1">
    <location>
        <begin position="66"/>
        <end position="83"/>
    </location>
</feature>
<evidence type="ECO:0000313" key="3">
    <source>
        <dbReference type="Proteomes" id="UP000198611"/>
    </source>
</evidence>
<sequence length="143" mass="15769">MSEVTMSDHERLTRLGWAQQAINKYDWHCLVVNALALLVTGGAFLLPMLGHTPDSLAGESAETASTLGAVVILFILWIISGYYQHLKNLYVERYNALESGHANDVTMKVKPSVATAIGSAIWQPPVSWLFYGMILGVALRTFF</sequence>
<dbReference type="RefSeq" id="WP_093426777.1">
    <property type="nucleotide sequence ID" value="NZ_FOMJ01000001.1"/>
</dbReference>
<dbReference type="Proteomes" id="UP000198611">
    <property type="component" value="Unassembled WGS sequence"/>
</dbReference>
<dbReference type="OrthoDB" id="8589936at2"/>
<keyword evidence="1" id="KW-1133">Transmembrane helix</keyword>
<accession>A0A1I1N228</accession>
<dbReference type="AlphaFoldDB" id="A0A1I1N228"/>
<protein>
    <submittedName>
        <fullName evidence="2">Uncharacterized protein</fullName>
    </submittedName>
</protein>
<organism evidence="2 3">
    <name type="scientific">Thiohalospira halophila DSM 15071</name>
    <dbReference type="NCBI Taxonomy" id="1123397"/>
    <lineage>
        <taxon>Bacteria</taxon>
        <taxon>Pseudomonadati</taxon>
        <taxon>Pseudomonadota</taxon>
        <taxon>Gammaproteobacteria</taxon>
        <taxon>Thiohalospirales</taxon>
        <taxon>Thiohalospiraceae</taxon>
        <taxon>Thiohalospira</taxon>
    </lineage>
</organism>
<keyword evidence="3" id="KW-1185">Reference proteome</keyword>
<evidence type="ECO:0000313" key="2">
    <source>
        <dbReference type="EMBL" id="SFC91724.1"/>
    </source>
</evidence>
<gene>
    <name evidence="2" type="ORF">SAMN05660831_00074</name>
</gene>